<name>A0ABT2LUS0_9HYPH</name>
<reference evidence="1 2" key="1">
    <citation type="submission" date="2022-09" db="EMBL/GenBank/DDBJ databases">
        <title>Chelativorans salina sp. nov., a novel slightly halophilic bacterium isolated from a saline lake sediment enrichment.</title>
        <authorList>
            <person name="Gao L."/>
            <person name="Fang B.-Z."/>
            <person name="Li W.-J."/>
        </authorList>
    </citation>
    <scope>NUCLEOTIDE SEQUENCE [LARGE SCALE GENOMIC DNA]</scope>
    <source>
        <strain evidence="1 2">EGI FJ00035</strain>
    </source>
</reference>
<sequence length="133" mass="14967">MTIHQARTISVSIGRDWREVYDFASIPQNFPRWAAGLGRRFEETGDDWTAEDPDGRPIRIRFSTPNAYGVLDHTVFTEDGRETHNAMRVIPNGTGAEIMFTLLKMPGMTDEIFAADAAAVERDLNALKALLER</sequence>
<organism evidence="1 2">
    <name type="scientific">Chelativorans salis</name>
    <dbReference type="NCBI Taxonomy" id="2978478"/>
    <lineage>
        <taxon>Bacteria</taxon>
        <taxon>Pseudomonadati</taxon>
        <taxon>Pseudomonadota</taxon>
        <taxon>Alphaproteobacteria</taxon>
        <taxon>Hyphomicrobiales</taxon>
        <taxon>Phyllobacteriaceae</taxon>
        <taxon>Chelativorans</taxon>
    </lineage>
</organism>
<dbReference type="Gene3D" id="3.30.530.20">
    <property type="match status" value="1"/>
</dbReference>
<dbReference type="RefSeq" id="WP_260907150.1">
    <property type="nucleotide sequence ID" value="NZ_JAOCZP010000012.1"/>
</dbReference>
<evidence type="ECO:0000313" key="1">
    <source>
        <dbReference type="EMBL" id="MCT7378278.1"/>
    </source>
</evidence>
<proteinExistence type="predicted"/>
<evidence type="ECO:0000313" key="2">
    <source>
        <dbReference type="Proteomes" id="UP001320831"/>
    </source>
</evidence>
<protein>
    <submittedName>
        <fullName evidence="1">SRPBCC family protein</fullName>
    </submittedName>
</protein>
<accession>A0ABT2LUS0</accession>
<keyword evidence="2" id="KW-1185">Reference proteome</keyword>
<comment type="caution">
    <text evidence="1">The sequence shown here is derived from an EMBL/GenBank/DDBJ whole genome shotgun (WGS) entry which is preliminary data.</text>
</comment>
<dbReference type="InterPro" id="IPR023393">
    <property type="entry name" value="START-like_dom_sf"/>
</dbReference>
<dbReference type="EMBL" id="JAOCZP010000012">
    <property type="protein sequence ID" value="MCT7378278.1"/>
    <property type="molecule type" value="Genomic_DNA"/>
</dbReference>
<gene>
    <name evidence="1" type="ORF">N5A92_25015</name>
</gene>
<dbReference type="Proteomes" id="UP001320831">
    <property type="component" value="Unassembled WGS sequence"/>
</dbReference>
<dbReference type="SUPFAM" id="SSF55961">
    <property type="entry name" value="Bet v1-like"/>
    <property type="match status" value="1"/>
</dbReference>